<evidence type="ECO:0000313" key="2">
    <source>
        <dbReference type="EMBL" id="GGJ76657.1"/>
    </source>
</evidence>
<organism evidence="2 3">
    <name type="scientific">Agromyces bauzanensis</name>
    <dbReference type="NCBI Taxonomy" id="1308924"/>
    <lineage>
        <taxon>Bacteria</taxon>
        <taxon>Bacillati</taxon>
        <taxon>Actinomycetota</taxon>
        <taxon>Actinomycetes</taxon>
        <taxon>Micrococcales</taxon>
        <taxon>Microbacteriaceae</taxon>
        <taxon>Agromyces</taxon>
    </lineage>
</organism>
<keyword evidence="3" id="KW-1185">Reference proteome</keyword>
<feature type="region of interest" description="Disordered" evidence="1">
    <location>
        <begin position="147"/>
        <end position="180"/>
    </location>
</feature>
<evidence type="ECO:0000313" key="3">
    <source>
        <dbReference type="Proteomes" id="UP000636956"/>
    </source>
</evidence>
<protein>
    <submittedName>
        <fullName evidence="2">Uncharacterized protein</fullName>
    </submittedName>
</protein>
<dbReference type="AlphaFoldDB" id="A0A917PGK7"/>
<name>A0A917PGK7_9MICO</name>
<gene>
    <name evidence="2" type="ORF">GCM10011372_13620</name>
</gene>
<comment type="caution">
    <text evidence="2">The sequence shown here is derived from an EMBL/GenBank/DDBJ whole genome shotgun (WGS) entry which is preliminary data.</text>
</comment>
<dbReference type="RefSeq" id="WP_188742690.1">
    <property type="nucleotide sequence ID" value="NZ_BAABFW010000015.1"/>
</dbReference>
<feature type="compositionally biased region" description="Low complexity" evidence="1">
    <location>
        <begin position="156"/>
        <end position="167"/>
    </location>
</feature>
<reference evidence="2" key="2">
    <citation type="submission" date="2020-09" db="EMBL/GenBank/DDBJ databases">
        <authorList>
            <person name="Sun Q."/>
            <person name="Zhou Y."/>
        </authorList>
    </citation>
    <scope>NUCLEOTIDE SEQUENCE</scope>
    <source>
        <strain evidence="2">CGMCC 1.8984</strain>
    </source>
</reference>
<accession>A0A917PGK7</accession>
<evidence type="ECO:0000256" key="1">
    <source>
        <dbReference type="SAM" id="MobiDB-lite"/>
    </source>
</evidence>
<proteinExistence type="predicted"/>
<feature type="compositionally biased region" description="Basic and acidic residues" evidence="1">
    <location>
        <begin position="33"/>
        <end position="46"/>
    </location>
</feature>
<feature type="compositionally biased region" description="Basic and acidic residues" evidence="1">
    <location>
        <begin position="168"/>
        <end position="180"/>
    </location>
</feature>
<sequence>MSGPVDKDAPQPAPTSRTPEREEVARARKRERDRRYRLEHPEEHAAQRRRWVEANRDRIRESNRRWRETHLERARELNRDSMRRAADRKRREAETRAKARVRVRVWREEHPDRVRKYQRDWVEANRDKVREYYNRYYRTHRDEVNARATARRDADPAGAAASKQAWAADHKEHRAELQRARRADPEVYAAELEANAAARRLKRALARAGLPPRRLHPATAAERRANERAAVAFFGDPSLPEHVHQSTVFVENLTKHMLLHHARMREFAESYVATRERMGLPPANADDVMWARAVDVVLDGSRRVDLLTSRDVAAAVRAAKATMRRAEQKRQHERLVEAVVVHVQRNRVRLAADAAMESRARRMRGKPSVDRDELLVRIALQEVAAQVPTTLLAAGDIRRALGRASFALGQMLDAGSSDNQRGRCLEA</sequence>
<feature type="region of interest" description="Disordered" evidence="1">
    <location>
        <begin position="1"/>
        <end position="46"/>
    </location>
</feature>
<dbReference type="Proteomes" id="UP000636956">
    <property type="component" value="Unassembled WGS sequence"/>
</dbReference>
<reference evidence="2" key="1">
    <citation type="journal article" date="2014" name="Int. J. Syst. Evol. Microbiol.">
        <title>Complete genome sequence of Corynebacterium casei LMG S-19264T (=DSM 44701T), isolated from a smear-ripened cheese.</title>
        <authorList>
            <consortium name="US DOE Joint Genome Institute (JGI-PGF)"/>
            <person name="Walter F."/>
            <person name="Albersmeier A."/>
            <person name="Kalinowski J."/>
            <person name="Ruckert C."/>
        </authorList>
    </citation>
    <scope>NUCLEOTIDE SEQUENCE</scope>
    <source>
        <strain evidence="2">CGMCC 1.8984</strain>
    </source>
</reference>
<dbReference type="EMBL" id="BMMD01000006">
    <property type="protein sequence ID" value="GGJ76657.1"/>
    <property type="molecule type" value="Genomic_DNA"/>
</dbReference>